<organism evidence="2 3">
    <name type="scientific">Candidatus Ventrousia excrementavium</name>
    <dbReference type="NCBI Taxonomy" id="2840961"/>
    <lineage>
        <taxon>Bacteria</taxon>
        <taxon>Bacillati</taxon>
        <taxon>Bacillota</taxon>
        <taxon>Clostridia</taxon>
        <taxon>Eubacteriales</taxon>
        <taxon>Clostridiaceae</taxon>
        <taxon>Clostridiaceae incertae sedis</taxon>
        <taxon>Candidatus Ventrousia</taxon>
    </lineage>
</organism>
<evidence type="ECO:0000313" key="2">
    <source>
        <dbReference type="EMBL" id="HIU43948.1"/>
    </source>
</evidence>
<proteinExistence type="predicted"/>
<dbReference type="PANTHER" id="PTHR43760">
    <property type="entry name" value="ENDORIBONUCLEASE-RELATED"/>
    <property type="match status" value="1"/>
</dbReference>
<name>A0A9D1LKF5_9CLOT</name>
<dbReference type="Pfam" id="PF14588">
    <property type="entry name" value="YjgF_endoribonc"/>
    <property type="match status" value="1"/>
</dbReference>
<accession>A0A9D1LKF5</accession>
<sequence length="162" mass="17512">MFVIEKKLEELGITLPAPLGPSPLAEHVVARQSGELLFIGGVGPIKNNMPSITGRLVRDMKHEDGYAAARQSALNLLSVIKNELGDLDRVAEFVRLVGYVASDDDFYDQHMILNGASHLLNEVFGEKGSHVCTAVGVNVLPFNVPVILDAVVRVTPQKEVTA</sequence>
<protein>
    <submittedName>
        <fullName evidence="2">RidA family protein</fullName>
    </submittedName>
</protein>
<reference evidence="2" key="1">
    <citation type="submission" date="2020-10" db="EMBL/GenBank/DDBJ databases">
        <authorList>
            <person name="Gilroy R."/>
        </authorList>
    </citation>
    <scope>NUCLEOTIDE SEQUENCE</scope>
    <source>
        <strain evidence="2">CHK191-8634</strain>
    </source>
</reference>
<dbReference type="AlphaFoldDB" id="A0A9D1LKF5"/>
<dbReference type="InterPro" id="IPR013813">
    <property type="entry name" value="Endoribo_LPSP/chorism_mut-like"/>
</dbReference>
<dbReference type="Gene3D" id="3.30.1330.40">
    <property type="entry name" value="RutC-like"/>
    <property type="match status" value="1"/>
</dbReference>
<dbReference type="Proteomes" id="UP000824073">
    <property type="component" value="Unassembled WGS sequence"/>
</dbReference>
<dbReference type="CDD" id="cd02199">
    <property type="entry name" value="YjgF_YER057c_UK114_like_1"/>
    <property type="match status" value="1"/>
</dbReference>
<dbReference type="InterPro" id="IPR035959">
    <property type="entry name" value="RutC-like_sf"/>
</dbReference>
<dbReference type="EMBL" id="DVMR01000051">
    <property type="protein sequence ID" value="HIU43948.1"/>
    <property type="molecule type" value="Genomic_DNA"/>
</dbReference>
<evidence type="ECO:0000259" key="1">
    <source>
        <dbReference type="Pfam" id="PF14588"/>
    </source>
</evidence>
<comment type="caution">
    <text evidence="2">The sequence shown here is derived from an EMBL/GenBank/DDBJ whole genome shotgun (WGS) entry which is preliminary data.</text>
</comment>
<evidence type="ECO:0000313" key="3">
    <source>
        <dbReference type="Proteomes" id="UP000824073"/>
    </source>
</evidence>
<feature type="domain" description="Endoribonuclease L-PSP/chorismate mutase-like" evidence="1">
    <location>
        <begin position="51"/>
        <end position="144"/>
    </location>
</feature>
<gene>
    <name evidence="2" type="ORF">IAB67_06600</name>
</gene>
<reference evidence="2" key="2">
    <citation type="journal article" date="2021" name="PeerJ">
        <title>Extensive microbial diversity within the chicken gut microbiome revealed by metagenomics and culture.</title>
        <authorList>
            <person name="Gilroy R."/>
            <person name="Ravi A."/>
            <person name="Getino M."/>
            <person name="Pursley I."/>
            <person name="Horton D.L."/>
            <person name="Alikhan N.F."/>
            <person name="Baker D."/>
            <person name="Gharbi K."/>
            <person name="Hall N."/>
            <person name="Watson M."/>
            <person name="Adriaenssens E.M."/>
            <person name="Foster-Nyarko E."/>
            <person name="Jarju S."/>
            <person name="Secka A."/>
            <person name="Antonio M."/>
            <person name="Oren A."/>
            <person name="Chaudhuri R.R."/>
            <person name="La Ragione R."/>
            <person name="Hildebrand F."/>
            <person name="Pallen M.J."/>
        </authorList>
    </citation>
    <scope>NUCLEOTIDE SEQUENCE</scope>
    <source>
        <strain evidence="2">CHK191-8634</strain>
    </source>
</reference>
<dbReference type="SUPFAM" id="SSF55298">
    <property type="entry name" value="YjgF-like"/>
    <property type="match status" value="1"/>
</dbReference>
<dbReference type="PANTHER" id="PTHR43760:SF1">
    <property type="entry name" value="ENDORIBONUCLEASE L-PSP_CHORISMATE MUTASE-LIKE DOMAIN-CONTAINING PROTEIN"/>
    <property type="match status" value="1"/>
</dbReference>